<evidence type="ECO:0000256" key="5">
    <source>
        <dbReference type="SAM" id="Phobius"/>
    </source>
</evidence>
<keyword evidence="4 5" id="KW-0472">Membrane</keyword>
<feature type="transmembrane region" description="Helical" evidence="5">
    <location>
        <begin position="126"/>
        <end position="145"/>
    </location>
</feature>
<keyword evidence="3 5" id="KW-1133">Transmembrane helix</keyword>
<feature type="transmembrane region" description="Helical" evidence="5">
    <location>
        <begin position="69"/>
        <end position="89"/>
    </location>
</feature>
<evidence type="ECO:0000256" key="4">
    <source>
        <dbReference type="ARBA" id="ARBA00023136"/>
    </source>
</evidence>
<dbReference type="GO" id="GO:0016020">
    <property type="term" value="C:membrane"/>
    <property type="evidence" value="ECO:0007669"/>
    <property type="project" value="UniProtKB-SubCell"/>
</dbReference>
<feature type="transmembrane region" description="Helical" evidence="5">
    <location>
        <begin position="205"/>
        <end position="225"/>
    </location>
</feature>
<evidence type="ECO:0000256" key="3">
    <source>
        <dbReference type="ARBA" id="ARBA00022989"/>
    </source>
</evidence>
<evidence type="ECO:0000313" key="7">
    <source>
        <dbReference type="EMBL" id="KKK78764.1"/>
    </source>
</evidence>
<feature type="domain" description="NADH:quinone oxidoreductase/Mrp antiporter transmembrane" evidence="6">
    <location>
        <begin position="89"/>
        <end position="385"/>
    </location>
</feature>
<keyword evidence="2 5" id="KW-0812">Transmembrane</keyword>
<feature type="transmembrane region" description="Helical" evidence="5">
    <location>
        <begin position="237"/>
        <end position="258"/>
    </location>
</feature>
<dbReference type="EMBL" id="LAZR01054341">
    <property type="protein sequence ID" value="KKK78764.1"/>
    <property type="molecule type" value="Genomic_DNA"/>
</dbReference>
<feature type="transmembrane region" description="Helical" evidence="5">
    <location>
        <begin position="265"/>
        <end position="287"/>
    </location>
</feature>
<feature type="transmembrane region" description="Helical" evidence="5">
    <location>
        <begin position="293"/>
        <end position="314"/>
    </location>
</feature>
<sequence>RSVVSAVALLTLATAAGLSIWQFGENKSVVEGALRIDDLALSLDFVFYTAAALVIVLSLRDRTAKHAEFGDYSSLLLASVIGMVVLASAQNLITLFLGIELLSIPLYVLCAIDLHRRTSLESGLKYLVIGSVGSATLLYGLALIYGASGTTDFAAVADAIRADGIMGDPLLLTGIGLAVAGLAFKASVAPFHQWTPDVYEGAPTPITAFMAVATKAAAFAILLRFFDQALLPAHADWDAALAALAAVSIVVGNVAAIGQDSLKRMLAYSGIAQAGYMLVGVVVASSLGLKAVVFYLFVYLLMNIAAFAVIVARERETSHGDDIQAVAGIGTSRPVLAWALTISMLGLAGFPGIAGFFGKFFLIEAAVEGGFTWLGVAIVAGSMISLVYYLRVVAAMWMWP</sequence>
<feature type="transmembrane region" description="Helical" evidence="5">
    <location>
        <begin position="370"/>
        <end position="390"/>
    </location>
</feature>
<accession>A0A0F9AJT5</accession>
<dbReference type="NCBIfam" id="TIGR01770">
    <property type="entry name" value="NDH_I_N"/>
    <property type="match status" value="1"/>
</dbReference>
<evidence type="ECO:0000256" key="1">
    <source>
        <dbReference type="ARBA" id="ARBA00004141"/>
    </source>
</evidence>
<dbReference type="GO" id="GO:0042773">
    <property type="term" value="P:ATP synthesis coupled electron transport"/>
    <property type="evidence" value="ECO:0007669"/>
    <property type="project" value="InterPro"/>
</dbReference>
<dbReference type="InterPro" id="IPR001750">
    <property type="entry name" value="ND/Mrp_TM"/>
</dbReference>
<comment type="caution">
    <text evidence="7">The sequence shown here is derived from an EMBL/GenBank/DDBJ whole genome shotgun (WGS) entry which is preliminary data.</text>
</comment>
<feature type="transmembrane region" description="Helical" evidence="5">
    <location>
        <begin position="165"/>
        <end position="184"/>
    </location>
</feature>
<dbReference type="HAMAP" id="MF_00445">
    <property type="entry name" value="NDH1_NuoN_1"/>
    <property type="match status" value="1"/>
</dbReference>
<feature type="transmembrane region" description="Helical" evidence="5">
    <location>
        <begin position="95"/>
        <end position="114"/>
    </location>
</feature>
<feature type="transmembrane region" description="Helical" evidence="5">
    <location>
        <begin position="335"/>
        <end position="358"/>
    </location>
</feature>
<name>A0A0F9AJT5_9ZZZZ</name>
<dbReference type="AlphaFoldDB" id="A0A0F9AJT5"/>
<reference evidence="7" key="1">
    <citation type="journal article" date="2015" name="Nature">
        <title>Complex archaea that bridge the gap between prokaryotes and eukaryotes.</title>
        <authorList>
            <person name="Spang A."/>
            <person name="Saw J.H."/>
            <person name="Jorgensen S.L."/>
            <person name="Zaremba-Niedzwiedzka K."/>
            <person name="Martijn J."/>
            <person name="Lind A.E."/>
            <person name="van Eijk R."/>
            <person name="Schleper C."/>
            <person name="Guy L."/>
            <person name="Ettema T.J."/>
        </authorList>
    </citation>
    <scope>NUCLEOTIDE SEQUENCE</scope>
</reference>
<dbReference type="PANTHER" id="PTHR22773">
    <property type="entry name" value="NADH DEHYDROGENASE"/>
    <property type="match status" value="1"/>
</dbReference>
<feature type="non-terminal residue" evidence="7">
    <location>
        <position position="1"/>
    </location>
</feature>
<evidence type="ECO:0000256" key="2">
    <source>
        <dbReference type="ARBA" id="ARBA00022692"/>
    </source>
</evidence>
<gene>
    <name evidence="7" type="ORF">LCGC14_2840290</name>
</gene>
<comment type="subcellular location">
    <subcellularLocation>
        <location evidence="1">Membrane</location>
        <topology evidence="1">Multi-pass membrane protein</topology>
    </subcellularLocation>
</comment>
<evidence type="ECO:0000259" key="6">
    <source>
        <dbReference type="Pfam" id="PF00361"/>
    </source>
</evidence>
<proteinExistence type="inferred from homology"/>
<dbReference type="GO" id="GO:0008137">
    <property type="term" value="F:NADH dehydrogenase (ubiquinone) activity"/>
    <property type="evidence" value="ECO:0007669"/>
    <property type="project" value="InterPro"/>
</dbReference>
<dbReference type="Pfam" id="PF00361">
    <property type="entry name" value="Proton_antipo_M"/>
    <property type="match status" value="1"/>
</dbReference>
<organism evidence="7">
    <name type="scientific">marine sediment metagenome</name>
    <dbReference type="NCBI Taxonomy" id="412755"/>
    <lineage>
        <taxon>unclassified sequences</taxon>
        <taxon>metagenomes</taxon>
        <taxon>ecological metagenomes</taxon>
    </lineage>
</organism>
<protein>
    <recommendedName>
        <fullName evidence="6">NADH:quinone oxidoreductase/Mrp antiporter transmembrane domain-containing protein</fullName>
    </recommendedName>
</protein>
<feature type="non-terminal residue" evidence="7">
    <location>
        <position position="400"/>
    </location>
</feature>
<dbReference type="InterPro" id="IPR010096">
    <property type="entry name" value="NADH-Q_OxRdtase_suN/2"/>
</dbReference>
<feature type="transmembrane region" description="Helical" evidence="5">
    <location>
        <begin position="39"/>
        <end position="57"/>
    </location>
</feature>